<dbReference type="AlphaFoldDB" id="A0AA39YHW2"/>
<evidence type="ECO:0000313" key="1">
    <source>
        <dbReference type="EMBL" id="KAK0652934.1"/>
    </source>
</evidence>
<gene>
    <name evidence="1" type="ORF">B0T16DRAFT_407065</name>
</gene>
<reference evidence="1" key="1">
    <citation type="submission" date="2023-06" db="EMBL/GenBank/DDBJ databases">
        <title>Genome-scale phylogeny and comparative genomics of the fungal order Sordariales.</title>
        <authorList>
            <consortium name="Lawrence Berkeley National Laboratory"/>
            <person name="Hensen N."/>
            <person name="Bonometti L."/>
            <person name="Westerberg I."/>
            <person name="Brannstrom I.O."/>
            <person name="Guillou S."/>
            <person name="Cros-Aarteil S."/>
            <person name="Calhoun S."/>
            <person name="Haridas S."/>
            <person name="Kuo A."/>
            <person name="Mondo S."/>
            <person name="Pangilinan J."/>
            <person name="Riley R."/>
            <person name="Labutti K."/>
            <person name="Andreopoulos B."/>
            <person name="Lipzen A."/>
            <person name="Chen C."/>
            <person name="Yanf M."/>
            <person name="Daum C."/>
            <person name="Ng V."/>
            <person name="Clum A."/>
            <person name="Steindorff A."/>
            <person name="Ohm R."/>
            <person name="Martin F."/>
            <person name="Silar P."/>
            <person name="Natvig D."/>
            <person name="Lalanne C."/>
            <person name="Gautier V."/>
            <person name="Ament-Velasquez S.L."/>
            <person name="Kruys A."/>
            <person name="Hutchinson M.I."/>
            <person name="Powell A.J."/>
            <person name="Barry K."/>
            <person name="Miller A.N."/>
            <person name="Grigoriev I.V."/>
            <person name="Debuchy R."/>
            <person name="Gladieux P."/>
            <person name="Thoren M.H."/>
            <person name="Johannesson H."/>
        </authorList>
    </citation>
    <scope>NUCLEOTIDE SEQUENCE</scope>
    <source>
        <strain evidence="1">SMH2532-1</strain>
    </source>
</reference>
<evidence type="ECO:0000313" key="2">
    <source>
        <dbReference type="Proteomes" id="UP001174936"/>
    </source>
</evidence>
<sequence>MIGSKSRIGGQALWKARDRLTAPCSAARRHCWLRESSVRGERRALTDDDKNEVFKQHQRHERRHVFRVSVAPSPSHCGEDESIPLPVSLSTARSAQGSRRSQARLVQIRQLLEVVSSRPMSRSLSGLADGPGSFHQRRARPLAENPWIPPADLLARARLLSQSGPYGPIDSTLGRSGAKLRARQTKHPSALIGWRALGGPLSRAASSLSLLVRQRPQVSMPR</sequence>
<name>A0AA39YHW2_9PEZI</name>
<accession>A0AA39YHW2</accession>
<organism evidence="1 2">
    <name type="scientific">Cercophora newfieldiana</name>
    <dbReference type="NCBI Taxonomy" id="92897"/>
    <lineage>
        <taxon>Eukaryota</taxon>
        <taxon>Fungi</taxon>
        <taxon>Dikarya</taxon>
        <taxon>Ascomycota</taxon>
        <taxon>Pezizomycotina</taxon>
        <taxon>Sordariomycetes</taxon>
        <taxon>Sordariomycetidae</taxon>
        <taxon>Sordariales</taxon>
        <taxon>Lasiosphaeriaceae</taxon>
        <taxon>Cercophora</taxon>
    </lineage>
</organism>
<comment type="caution">
    <text evidence="1">The sequence shown here is derived from an EMBL/GenBank/DDBJ whole genome shotgun (WGS) entry which is preliminary data.</text>
</comment>
<dbReference type="Proteomes" id="UP001174936">
    <property type="component" value="Unassembled WGS sequence"/>
</dbReference>
<keyword evidence="2" id="KW-1185">Reference proteome</keyword>
<dbReference type="EMBL" id="JAULSV010000002">
    <property type="protein sequence ID" value="KAK0652934.1"/>
    <property type="molecule type" value="Genomic_DNA"/>
</dbReference>
<proteinExistence type="predicted"/>
<protein>
    <submittedName>
        <fullName evidence="1">Uncharacterized protein</fullName>
    </submittedName>
</protein>